<accession>A0A6L6YFV8</accession>
<keyword evidence="3" id="KW-1185">Reference proteome</keyword>
<organism evidence="2 3">
    <name type="scientific">Parasutterella muris</name>
    <dbReference type="NCBI Taxonomy" id="2565572"/>
    <lineage>
        <taxon>Bacteria</taxon>
        <taxon>Pseudomonadati</taxon>
        <taxon>Pseudomonadota</taxon>
        <taxon>Betaproteobacteria</taxon>
        <taxon>Burkholderiales</taxon>
        <taxon>Sutterellaceae</taxon>
        <taxon>Parasutterella</taxon>
    </lineage>
</organism>
<protein>
    <submittedName>
        <fullName evidence="2">Winged helix-turn-helix domain-containing protein</fullName>
    </submittedName>
</protein>
<comment type="caution">
    <text evidence="2">The sequence shown here is derived from an EMBL/GenBank/DDBJ whole genome shotgun (WGS) entry which is preliminary data.</text>
</comment>
<dbReference type="AlphaFoldDB" id="A0A6L6YFV8"/>
<reference evidence="2 3" key="1">
    <citation type="submission" date="2019-12" db="EMBL/GenBank/DDBJ databases">
        <title>Microbes associate with the intestines of laboratory mice.</title>
        <authorList>
            <person name="Navarre W."/>
            <person name="Wong E."/>
        </authorList>
    </citation>
    <scope>NUCLEOTIDE SEQUENCE [LARGE SCALE GENOMIC DNA]</scope>
    <source>
        <strain evidence="2 3">NM82_D38</strain>
    </source>
</reference>
<name>A0A6L6YFV8_9BURK</name>
<dbReference type="OrthoDB" id="8001361at2"/>
<dbReference type="RefSeq" id="WP_160334839.1">
    <property type="nucleotide sequence ID" value="NZ_WSRP01000009.1"/>
</dbReference>
<feature type="region of interest" description="Disordered" evidence="1">
    <location>
        <begin position="205"/>
        <end position="224"/>
    </location>
</feature>
<dbReference type="Proteomes" id="UP000472580">
    <property type="component" value="Unassembled WGS sequence"/>
</dbReference>
<gene>
    <name evidence="2" type="ORF">E5987_04195</name>
</gene>
<evidence type="ECO:0000256" key="1">
    <source>
        <dbReference type="SAM" id="MobiDB-lite"/>
    </source>
</evidence>
<evidence type="ECO:0000313" key="3">
    <source>
        <dbReference type="Proteomes" id="UP000472580"/>
    </source>
</evidence>
<dbReference type="EMBL" id="WSRP01000009">
    <property type="protein sequence ID" value="MVX56407.1"/>
    <property type="molecule type" value="Genomic_DNA"/>
</dbReference>
<evidence type="ECO:0000313" key="2">
    <source>
        <dbReference type="EMBL" id="MVX56407.1"/>
    </source>
</evidence>
<feature type="region of interest" description="Disordered" evidence="1">
    <location>
        <begin position="1"/>
        <end position="25"/>
    </location>
</feature>
<sequence>MEVEEKETKETTKSKSSSRSLNASQKRRLRALYDTGEFTAADIAKELGVDRPVVDSYIKNHGLIKGARADEVQKSAMNKAKTMAEQEATLVASRIRETKEEHYKMSMGLAKLTWSEVALCKQNGKPFSTIAANLKALELAAKTLAVTRAERWTVLGLDKDDKNTDALPELVLTELTADQIEQIRNYQEEDSLELPDEELNKQFAQRNSNLIDTQAPDDIIGDEE</sequence>
<feature type="compositionally biased region" description="Basic and acidic residues" evidence="1">
    <location>
        <begin position="1"/>
        <end position="13"/>
    </location>
</feature>
<proteinExistence type="predicted"/>